<dbReference type="InterPro" id="IPR009040">
    <property type="entry name" value="Ferritin-like_diiron"/>
</dbReference>
<gene>
    <name evidence="11" type="primary">bfr</name>
    <name evidence="11" type="ORF">NUH88_12755</name>
</gene>
<dbReference type="PIRSF" id="PIRSF002560">
    <property type="entry name" value="Bacterioferritin"/>
    <property type="match status" value="1"/>
</dbReference>
<evidence type="ECO:0000313" key="12">
    <source>
        <dbReference type="Proteomes" id="UP001060336"/>
    </source>
</evidence>
<dbReference type="EMBL" id="CP102480">
    <property type="protein sequence ID" value="UUX48285.1"/>
    <property type="molecule type" value="Genomic_DNA"/>
</dbReference>
<keyword evidence="3 7" id="KW-0409">Iron storage</keyword>
<dbReference type="InterPro" id="IPR002024">
    <property type="entry name" value="Bacterioferritin"/>
</dbReference>
<organism evidence="11 12">
    <name type="scientific">Nisaea acidiphila</name>
    <dbReference type="NCBI Taxonomy" id="1862145"/>
    <lineage>
        <taxon>Bacteria</taxon>
        <taxon>Pseudomonadati</taxon>
        <taxon>Pseudomonadota</taxon>
        <taxon>Alphaproteobacteria</taxon>
        <taxon>Rhodospirillales</taxon>
        <taxon>Thalassobaculaceae</taxon>
        <taxon>Nisaea</taxon>
    </lineage>
</organism>
<evidence type="ECO:0000313" key="11">
    <source>
        <dbReference type="EMBL" id="UUX48285.1"/>
    </source>
</evidence>
<evidence type="ECO:0000256" key="9">
    <source>
        <dbReference type="RuleBase" id="RU000623"/>
    </source>
</evidence>
<evidence type="ECO:0000256" key="5">
    <source>
        <dbReference type="ARBA" id="ARBA00022723"/>
    </source>
</evidence>
<feature type="binding site" evidence="8">
    <location>
        <position position="130"/>
    </location>
    <ligand>
        <name>Fe cation</name>
        <dbReference type="ChEBI" id="CHEBI:24875"/>
        <label>2</label>
    </ligand>
</feature>
<dbReference type="GO" id="GO:0008199">
    <property type="term" value="F:ferric iron binding"/>
    <property type="evidence" value="ECO:0007669"/>
    <property type="project" value="InterPro"/>
</dbReference>
<feature type="binding site" evidence="8">
    <location>
        <position position="94"/>
    </location>
    <ligand>
        <name>Fe cation</name>
        <dbReference type="ChEBI" id="CHEBI:24875"/>
        <label>2</label>
    </ligand>
</feature>
<feature type="binding site" evidence="8">
    <location>
        <position position="18"/>
    </location>
    <ligand>
        <name>Fe cation</name>
        <dbReference type="ChEBI" id="CHEBI:24875"/>
        <label>1</label>
    </ligand>
</feature>
<evidence type="ECO:0000256" key="2">
    <source>
        <dbReference type="ARBA" id="ARBA00008093"/>
    </source>
</evidence>
<dbReference type="GO" id="GO:0006826">
    <property type="term" value="P:iron ion transport"/>
    <property type="evidence" value="ECO:0007669"/>
    <property type="project" value="InterPro"/>
</dbReference>
<dbReference type="InterPro" id="IPR012347">
    <property type="entry name" value="Ferritin-like"/>
</dbReference>
<dbReference type="PANTHER" id="PTHR30295:SF0">
    <property type="entry name" value="BACTERIOFERRITIN"/>
    <property type="match status" value="1"/>
</dbReference>
<dbReference type="Pfam" id="PF00210">
    <property type="entry name" value="Ferritin"/>
    <property type="match status" value="1"/>
</dbReference>
<dbReference type="PRINTS" id="PR00601">
    <property type="entry name" value="BACFERRITIN"/>
</dbReference>
<dbReference type="Proteomes" id="UP001060336">
    <property type="component" value="Chromosome"/>
</dbReference>
<dbReference type="InterPro" id="IPR009078">
    <property type="entry name" value="Ferritin-like_SF"/>
</dbReference>
<dbReference type="Gene3D" id="1.20.1260.10">
    <property type="match status" value="1"/>
</dbReference>
<keyword evidence="11" id="KW-0560">Oxidoreductase</keyword>
<dbReference type="PROSITE" id="PS50905">
    <property type="entry name" value="FERRITIN_LIKE"/>
    <property type="match status" value="1"/>
</dbReference>
<dbReference type="CDD" id="cd00907">
    <property type="entry name" value="Bacterioferritin"/>
    <property type="match status" value="1"/>
</dbReference>
<feature type="binding site" evidence="8">
    <location>
        <position position="54"/>
    </location>
    <ligand>
        <name>Fe cation</name>
        <dbReference type="ChEBI" id="CHEBI:24875"/>
        <label>1</label>
    </ligand>
</feature>
<dbReference type="AlphaFoldDB" id="A0A9J7ASG8"/>
<evidence type="ECO:0000256" key="3">
    <source>
        <dbReference type="ARBA" id="ARBA00022434"/>
    </source>
</evidence>
<evidence type="ECO:0000256" key="4">
    <source>
        <dbReference type="ARBA" id="ARBA00022617"/>
    </source>
</evidence>
<dbReference type="NCBIfam" id="TIGR00754">
    <property type="entry name" value="bfr"/>
    <property type="match status" value="1"/>
</dbReference>
<reference evidence="11" key="1">
    <citation type="submission" date="2022-08" db="EMBL/GenBank/DDBJ databases">
        <title>Nisaea acidiphila sp. nov., isolated from a marine algal debris and emended description of the genus Nisaea Urios et al. 2008.</title>
        <authorList>
            <person name="Kwon K."/>
        </authorList>
    </citation>
    <scope>NUCLEOTIDE SEQUENCE</scope>
    <source>
        <strain evidence="11">MEBiC11861</strain>
    </source>
</reference>
<feature type="binding site" evidence="8">
    <location>
        <position position="127"/>
    </location>
    <ligand>
        <name>Fe cation</name>
        <dbReference type="ChEBI" id="CHEBI:24875"/>
        <label>1</label>
    </ligand>
</feature>
<evidence type="ECO:0000256" key="8">
    <source>
        <dbReference type="PIRSR" id="PIRSR002560-1"/>
    </source>
</evidence>
<evidence type="ECO:0000256" key="6">
    <source>
        <dbReference type="ARBA" id="ARBA00023004"/>
    </source>
</evidence>
<feature type="binding site" evidence="8">
    <location>
        <position position="50"/>
    </location>
    <ligand>
        <name>Fe cation</name>
        <dbReference type="ChEBI" id="CHEBI:24875"/>
        <label>3</label>
    </ligand>
</feature>
<feature type="domain" description="Ferritin-like diiron" evidence="10">
    <location>
        <begin position="1"/>
        <end position="145"/>
    </location>
</feature>
<accession>A0A9J7ASG8</accession>
<evidence type="ECO:0000259" key="10">
    <source>
        <dbReference type="PROSITE" id="PS50905"/>
    </source>
</evidence>
<sequence length="160" mass="18433">MKGDKKVLEFLNAGLKGELTAINQYFLHAKMLQDWGFSKLGKHEYDESIDEMKHAEKLVARILFLEGVPNLQYLDKLLIGEDIQEMFKGDLKLELDGIANYKAGIKHCEKVGDYVTRDLFLEILEDEEGHVDYIETQLGMIEKMGIQNYMLLQSEANEMD</sequence>
<evidence type="ECO:0000256" key="7">
    <source>
        <dbReference type="PIRNR" id="PIRNR002560"/>
    </source>
</evidence>
<dbReference type="GO" id="GO:0005829">
    <property type="term" value="C:cytosol"/>
    <property type="evidence" value="ECO:0007669"/>
    <property type="project" value="TreeGrafter"/>
</dbReference>
<dbReference type="GO" id="GO:0006879">
    <property type="term" value="P:intracellular iron ion homeostasis"/>
    <property type="evidence" value="ECO:0007669"/>
    <property type="project" value="UniProtKB-KW"/>
</dbReference>
<dbReference type="GO" id="GO:0020037">
    <property type="term" value="F:heme binding"/>
    <property type="evidence" value="ECO:0007669"/>
    <property type="project" value="TreeGrafter"/>
</dbReference>
<dbReference type="PANTHER" id="PTHR30295">
    <property type="entry name" value="BACTERIOFERRITIN"/>
    <property type="match status" value="1"/>
</dbReference>
<comment type="similarity">
    <text evidence="2 7 9">Belongs to the bacterioferritin family.</text>
</comment>
<comment type="cofactor">
    <cofactor evidence="1">
        <name>heme b</name>
        <dbReference type="ChEBI" id="CHEBI:60344"/>
    </cofactor>
</comment>
<name>A0A9J7ASG8_9PROT</name>
<feature type="binding site" evidence="8">
    <location>
        <position position="51"/>
    </location>
    <ligand>
        <name>Fe cation</name>
        <dbReference type="ChEBI" id="CHEBI:24875"/>
        <label>2</label>
    </ligand>
</feature>
<dbReference type="RefSeq" id="WP_257766793.1">
    <property type="nucleotide sequence ID" value="NZ_CP102480.1"/>
</dbReference>
<evidence type="ECO:0000256" key="1">
    <source>
        <dbReference type="ARBA" id="ARBA00001970"/>
    </source>
</evidence>
<keyword evidence="5 7" id="KW-0479">Metal-binding</keyword>
<feature type="binding site" description="axial binding residue" evidence="8">
    <location>
        <position position="52"/>
    </location>
    <ligand>
        <name>heme b</name>
        <dbReference type="ChEBI" id="CHEBI:60344"/>
        <note>ligand shared between dimeric partners</note>
    </ligand>
    <ligandPart>
        <name>Fe</name>
        <dbReference type="ChEBI" id="CHEBI:18248"/>
    </ligandPart>
</feature>
<protein>
    <recommendedName>
        <fullName evidence="7 9">Bacterioferritin</fullName>
    </recommendedName>
</protein>
<keyword evidence="12" id="KW-1185">Reference proteome</keyword>
<feature type="binding site" evidence="8">
    <location>
        <position position="127"/>
    </location>
    <ligand>
        <name>Fe cation</name>
        <dbReference type="ChEBI" id="CHEBI:24875"/>
        <label>2</label>
    </ligand>
</feature>
<dbReference type="PROSITE" id="PS00549">
    <property type="entry name" value="BACTERIOFERRITIN"/>
    <property type="match status" value="1"/>
</dbReference>
<dbReference type="FunFam" id="1.20.1260.10:FF:000005">
    <property type="entry name" value="Bacterioferritin"/>
    <property type="match status" value="1"/>
</dbReference>
<keyword evidence="6 7" id="KW-0408">Iron</keyword>
<feature type="binding site" evidence="8">
    <location>
        <position position="51"/>
    </location>
    <ligand>
        <name>Fe cation</name>
        <dbReference type="ChEBI" id="CHEBI:24875"/>
        <label>1</label>
    </ligand>
</feature>
<dbReference type="SUPFAM" id="SSF47240">
    <property type="entry name" value="Ferritin-like"/>
    <property type="match status" value="1"/>
</dbReference>
<dbReference type="KEGG" id="naci:NUH88_12755"/>
<dbReference type="InterPro" id="IPR008331">
    <property type="entry name" value="Ferritin_DPS_dom"/>
</dbReference>
<keyword evidence="4 9" id="KW-0349">Heme</keyword>
<dbReference type="GO" id="GO:0140315">
    <property type="term" value="F:iron ion sequestering activity"/>
    <property type="evidence" value="ECO:0007669"/>
    <property type="project" value="UniProtKB-ARBA"/>
</dbReference>
<proteinExistence type="inferred from homology"/>
<comment type="function">
    <text evidence="9">Iron-storage protein.</text>
</comment>
<dbReference type="GO" id="GO:0004322">
    <property type="term" value="F:ferroxidase activity"/>
    <property type="evidence" value="ECO:0007669"/>
    <property type="project" value="TreeGrafter"/>
</dbReference>